<evidence type="ECO:0000313" key="3">
    <source>
        <dbReference type="Proteomes" id="UP001461498"/>
    </source>
</evidence>
<accession>A0AAW1DLL6</accession>
<dbReference type="AlphaFoldDB" id="A0AAW1DLL6"/>
<feature type="region of interest" description="Disordered" evidence="1">
    <location>
        <begin position="400"/>
        <end position="425"/>
    </location>
</feature>
<evidence type="ECO:0000256" key="1">
    <source>
        <dbReference type="SAM" id="MobiDB-lite"/>
    </source>
</evidence>
<name>A0AAW1DLL6_9HEMI</name>
<sequence length="513" mass="59856">MFLVLSKIVFFIILYRNNKIKTEATRLTGINLFLPNDEFIENEICGLNIINSGRDGHYCSLLSDELHPENLGLTQSHNSDVSHKYSESLLNDALSKKDTKRSFQIVNNKNYFRENENTATNFNDSRELFKRFYDISLENTENSETLNSDDTEERSKNEEKITLMQLEKENQDSMLKQFMENQRKIRPFVVITKQGMQEINNSLFKRNTYSTIHLQNGEKFENCSWREKKSLGSDEHISDASEKRENQFKDKRSLSSKVKAIAAKAVQSFKNRTFLRRRKHSIQSYNEKLPKRSVKFKNSKIPIRNFLVIRDMKEINYPHIRTKHQEILRNKNSEYFSSFNKNSETVKKHKNKHSLSKNVNKQKSIKPNKKIKIKNRKKNKKINHHKNALKKHIIRDQDILSNFSGQEPNIREKKDNSKSKPLNSEELSNYNDVANMESYSEANIIGELTHAYVISCDRTCRSSCSTSTRKPKTDGCIYPIGTDRSNCLTQFPFHLLHGNKKSGSESSTVRRCS</sequence>
<feature type="region of interest" description="Disordered" evidence="1">
    <location>
        <begin position="232"/>
        <end position="251"/>
    </location>
</feature>
<organism evidence="2 3">
    <name type="scientific">Rhynocoris fuscipes</name>
    <dbReference type="NCBI Taxonomy" id="488301"/>
    <lineage>
        <taxon>Eukaryota</taxon>
        <taxon>Metazoa</taxon>
        <taxon>Ecdysozoa</taxon>
        <taxon>Arthropoda</taxon>
        <taxon>Hexapoda</taxon>
        <taxon>Insecta</taxon>
        <taxon>Pterygota</taxon>
        <taxon>Neoptera</taxon>
        <taxon>Paraneoptera</taxon>
        <taxon>Hemiptera</taxon>
        <taxon>Heteroptera</taxon>
        <taxon>Panheteroptera</taxon>
        <taxon>Cimicomorpha</taxon>
        <taxon>Reduviidae</taxon>
        <taxon>Harpactorinae</taxon>
        <taxon>Harpactorini</taxon>
        <taxon>Rhynocoris</taxon>
    </lineage>
</organism>
<proteinExistence type="predicted"/>
<comment type="caution">
    <text evidence="2">The sequence shown here is derived from an EMBL/GenBank/DDBJ whole genome shotgun (WGS) entry which is preliminary data.</text>
</comment>
<dbReference type="EMBL" id="JAPXFL010000001">
    <property type="protein sequence ID" value="KAK9511586.1"/>
    <property type="molecule type" value="Genomic_DNA"/>
</dbReference>
<gene>
    <name evidence="2" type="ORF">O3M35_000216</name>
</gene>
<keyword evidence="3" id="KW-1185">Reference proteome</keyword>
<dbReference type="Proteomes" id="UP001461498">
    <property type="component" value="Unassembled WGS sequence"/>
</dbReference>
<reference evidence="2 3" key="1">
    <citation type="submission" date="2022-12" db="EMBL/GenBank/DDBJ databases">
        <title>Chromosome-level genome assembly of true bugs.</title>
        <authorList>
            <person name="Ma L."/>
            <person name="Li H."/>
        </authorList>
    </citation>
    <scope>NUCLEOTIDE SEQUENCE [LARGE SCALE GENOMIC DNA]</scope>
    <source>
        <strain evidence="2">Lab_2022b</strain>
    </source>
</reference>
<protein>
    <submittedName>
        <fullName evidence="2">Uncharacterized protein</fullName>
    </submittedName>
</protein>
<feature type="compositionally biased region" description="Basic and acidic residues" evidence="1">
    <location>
        <begin position="409"/>
        <end position="418"/>
    </location>
</feature>
<evidence type="ECO:0000313" key="2">
    <source>
        <dbReference type="EMBL" id="KAK9511586.1"/>
    </source>
</evidence>